<feature type="domain" description="N-acetyltransferase" evidence="4">
    <location>
        <begin position="3"/>
        <end position="187"/>
    </location>
</feature>
<protein>
    <recommendedName>
        <fullName evidence="3">Alpha-tubulin N-acetyltransferase</fullName>
        <shortName evidence="3">Alpha-TAT</shortName>
        <shortName evidence="3">TAT</shortName>
        <ecNumber evidence="3">2.3.1.108</ecNumber>
    </recommendedName>
    <alternativeName>
        <fullName evidence="3">Acetyltransferase mec-17 homolog</fullName>
    </alternativeName>
</protein>
<dbReference type="RefSeq" id="XP_002769538.1">
    <property type="nucleotide sequence ID" value="XM_002769492.1"/>
</dbReference>
<keyword evidence="6" id="KW-1185">Reference proteome</keyword>
<comment type="function">
    <text evidence="3">Specifically acetylates 'Lys-40' in alpha-tubulin on the lumenal side of microtubules. Promotes microtubule destabilization and accelerates microtubule dynamics; this activity may be independent of acetylation activity. Acetylates alpha-tubulin with a slow enzymatic rate, due to a catalytic site that is not optimized for acetyl transfer. Enters the microtubule through each end and diffuses quickly throughout the lumen of microtubules. Acetylates only long/old microtubules because of its slow acetylation rate since it does not have time to act on dynamically unstable microtubules before the enzyme is released.</text>
</comment>
<dbReference type="PROSITE" id="PS51730">
    <property type="entry name" value="GNAT_ATAT"/>
    <property type="match status" value="1"/>
</dbReference>
<keyword evidence="1 3" id="KW-0808">Transferase</keyword>
<dbReference type="OrthoDB" id="447510at2759"/>
<feature type="site" description="Crucial for catalytic activity" evidence="3">
    <location>
        <position position="64"/>
    </location>
</feature>
<dbReference type="OMA" id="IKQPNNF"/>
<evidence type="ECO:0000313" key="6">
    <source>
        <dbReference type="Proteomes" id="UP000007800"/>
    </source>
</evidence>
<dbReference type="AlphaFoldDB" id="C5LLY6"/>
<name>C5LLY6_PERM5</name>
<dbReference type="GO" id="GO:0070507">
    <property type="term" value="P:regulation of microtubule cytoskeleton organization"/>
    <property type="evidence" value="ECO:0007669"/>
    <property type="project" value="UniProtKB-UniRule"/>
</dbReference>
<dbReference type="EMBL" id="GG683308">
    <property type="protein sequence ID" value="EER02256.1"/>
    <property type="molecule type" value="Genomic_DNA"/>
</dbReference>
<reference evidence="5 6" key="1">
    <citation type="submission" date="2008-07" db="EMBL/GenBank/DDBJ databases">
        <authorList>
            <person name="El-Sayed N."/>
            <person name="Caler E."/>
            <person name="Inman J."/>
            <person name="Amedeo P."/>
            <person name="Hass B."/>
            <person name="Wortman J."/>
        </authorList>
    </citation>
    <scope>NUCLEOTIDE SEQUENCE [LARGE SCALE GENOMIC DNA]</scope>
    <source>
        <strain evidence="6">ATCC 50983 / TXsc</strain>
    </source>
</reference>
<dbReference type="Pfam" id="PF05301">
    <property type="entry name" value="Acetyltransf_16"/>
    <property type="match status" value="1"/>
</dbReference>
<dbReference type="Gene3D" id="3.40.630.30">
    <property type="match status" value="1"/>
</dbReference>
<dbReference type="InterPro" id="IPR038746">
    <property type="entry name" value="Atat"/>
</dbReference>
<dbReference type="InParanoid" id="C5LLY6"/>
<evidence type="ECO:0000256" key="2">
    <source>
        <dbReference type="ARBA" id="ARBA00023315"/>
    </source>
</evidence>
<sequence>MITEFDCYEALGIGWSQRAYEIVLLDTDTVRDLYTVEASNYRTQREKNLECIIEGLGSGSAKAQGLRVAITTPLHLRTTDCRVYLYLEKHAALGLLKVGPKRLFVANEDSPLIEITPLCVLDFYVDESRQRCGIGLALFEGMLTHEKVEPRDIAYDRPSPKLLNFLGKHYGLYKYTPQANNFVVFTE</sequence>
<accession>C5LLY6</accession>
<dbReference type="EC" id="2.3.1.108" evidence="3"/>
<gene>
    <name evidence="5" type="ORF">Pmar_PMAR002773</name>
</gene>
<evidence type="ECO:0000313" key="5">
    <source>
        <dbReference type="EMBL" id="EER02256.1"/>
    </source>
</evidence>
<evidence type="ECO:0000259" key="4">
    <source>
        <dbReference type="PROSITE" id="PS51730"/>
    </source>
</evidence>
<dbReference type="PANTHER" id="PTHR12327:SF0">
    <property type="entry name" value="ALPHA-TUBULIN N-ACETYLTRANSFERASE 1"/>
    <property type="match status" value="1"/>
</dbReference>
<dbReference type="GeneID" id="9055250"/>
<keyword evidence="2 3" id="KW-0012">Acyltransferase</keyword>
<organism evidence="6">
    <name type="scientific">Perkinsus marinus (strain ATCC 50983 / TXsc)</name>
    <dbReference type="NCBI Taxonomy" id="423536"/>
    <lineage>
        <taxon>Eukaryota</taxon>
        <taxon>Sar</taxon>
        <taxon>Alveolata</taxon>
        <taxon>Perkinsozoa</taxon>
        <taxon>Perkinsea</taxon>
        <taxon>Perkinsida</taxon>
        <taxon>Perkinsidae</taxon>
        <taxon>Perkinsus</taxon>
    </lineage>
</organism>
<dbReference type="Proteomes" id="UP000007800">
    <property type="component" value="Unassembled WGS sequence"/>
</dbReference>
<evidence type="ECO:0000256" key="1">
    <source>
        <dbReference type="ARBA" id="ARBA00022679"/>
    </source>
</evidence>
<dbReference type="InterPro" id="IPR007965">
    <property type="entry name" value="GNAT_ATAT"/>
</dbReference>
<feature type="binding site" evidence="3">
    <location>
        <begin position="159"/>
        <end position="168"/>
    </location>
    <ligand>
        <name>acetyl-CoA</name>
        <dbReference type="ChEBI" id="CHEBI:57288"/>
    </ligand>
</feature>
<dbReference type="HAMAP" id="MF_03130">
    <property type="entry name" value="mec17"/>
    <property type="match status" value="1"/>
</dbReference>
<comment type="catalytic activity">
    <reaction evidence="3">
        <text>L-lysyl-[alpha-tubulin] + acetyl-CoA = N(6)-acetyl-L-lysyl-[alpha-tubulin] + CoA + H(+)</text>
        <dbReference type="Rhea" id="RHEA:15277"/>
        <dbReference type="Rhea" id="RHEA-COMP:11278"/>
        <dbReference type="Rhea" id="RHEA-COMP:11279"/>
        <dbReference type="ChEBI" id="CHEBI:15378"/>
        <dbReference type="ChEBI" id="CHEBI:29969"/>
        <dbReference type="ChEBI" id="CHEBI:57287"/>
        <dbReference type="ChEBI" id="CHEBI:57288"/>
        <dbReference type="ChEBI" id="CHEBI:61930"/>
        <dbReference type="EC" id="2.3.1.108"/>
    </reaction>
</comment>
<dbReference type="GO" id="GO:0019799">
    <property type="term" value="F:tubulin N-acetyltransferase activity"/>
    <property type="evidence" value="ECO:0007669"/>
    <property type="project" value="UniProtKB-UniRule"/>
</dbReference>
<feature type="binding site" evidence="3">
    <location>
        <begin position="123"/>
        <end position="136"/>
    </location>
    <ligand>
        <name>acetyl-CoA</name>
        <dbReference type="ChEBI" id="CHEBI:57288"/>
    </ligand>
</feature>
<evidence type="ECO:0000256" key="3">
    <source>
        <dbReference type="HAMAP-Rule" id="MF_03130"/>
    </source>
</evidence>
<dbReference type="GO" id="GO:0005874">
    <property type="term" value="C:microtubule"/>
    <property type="evidence" value="ECO:0007669"/>
    <property type="project" value="InterPro"/>
</dbReference>
<comment type="similarity">
    <text evidence="3">Belongs to the acetyltransferase ATAT1 family.</text>
</comment>
<dbReference type="PANTHER" id="PTHR12327">
    <property type="entry name" value="ALPHA-TUBULIN N-ACETYLTRANSFERASE 1"/>
    <property type="match status" value="1"/>
</dbReference>
<proteinExistence type="inferred from homology"/>